<reference evidence="2 3" key="1">
    <citation type="submission" date="2016-07" db="EMBL/GenBank/DDBJ databases">
        <title>Pervasive Adenine N6-methylation of Active Genes in Fungi.</title>
        <authorList>
            <consortium name="DOE Joint Genome Institute"/>
            <person name="Mondo S.J."/>
            <person name="Dannebaum R.O."/>
            <person name="Kuo R.C."/>
            <person name="Labutti K."/>
            <person name="Haridas S."/>
            <person name="Kuo A."/>
            <person name="Salamov A."/>
            <person name="Ahrendt S.R."/>
            <person name="Lipzen A."/>
            <person name="Sullivan W."/>
            <person name="Andreopoulos W.B."/>
            <person name="Clum A."/>
            <person name="Lindquist E."/>
            <person name="Daum C."/>
            <person name="Ramamoorthy G.K."/>
            <person name="Gryganskyi A."/>
            <person name="Culley D."/>
            <person name="Magnuson J.K."/>
            <person name="James T.Y."/>
            <person name="O'Malley M.A."/>
            <person name="Stajich J.E."/>
            <person name="Spatafora J.W."/>
            <person name="Visel A."/>
            <person name="Grigoriev I.V."/>
        </authorList>
    </citation>
    <scope>NUCLEOTIDE SEQUENCE [LARGE SCALE GENOMIC DNA]</scope>
    <source>
        <strain evidence="2 3">12-1054</strain>
    </source>
</reference>
<dbReference type="EMBL" id="MCFI01000007">
    <property type="protein sequence ID" value="ORY83655.1"/>
    <property type="molecule type" value="Genomic_DNA"/>
</dbReference>
<keyword evidence="1" id="KW-0732">Signal</keyword>
<dbReference type="AlphaFoldDB" id="A0A1Y2FLK9"/>
<comment type="caution">
    <text evidence="2">The sequence shown here is derived from an EMBL/GenBank/DDBJ whole genome shotgun (WGS) entry which is preliminary data.</text>
</comment>
<proteinExistence type="predicted"/>
<name>A0A1Y2FLK9_PROLT</name>
<dbReference type="Proteomes" id="UP000193685">
    <property type="component" value="Unassembled WGS sequence"/>
</dbReference>
<keyword evidence="3" id="KW-1185">Reference proteome</keyword>
<accession>A0A1Y2FLK9</accession>
<dbReference type="RefSeq" id="XP_040725950.1">
    <property type="nucleotide sequence ID" value="XM_040870463.1"/>
</dbReference>
<evidence type="ECO:0000313" key="3">
    <source>
        <dbReference type="Proteomes" id="UP000193685"/>
    </source>
</evidence>
<gene>
    <name evidence="2" type="ORF">BCR37DRAFT_386693</name>
</gene>
<sequence length="173" mass="19368">MLHSIGFMVVCLSFCVAMGSVPEKRPCPEGTGSAFRIELHKSMSNPNKDECIAKFKAIFPKDSPITYCSRAVESRACVVAEPNLDFEQPSCKYLLWFPLTKQTDDPDFGLFAPDQPDQTCTAYRLSQRILERIAQGSEISGVASKSSACYLDRDLDKDLGQPMYRQCDIAYPY</sequence>
<feature type="signal peptide" evidence="1">
    <location>
        <begin position="1"/>
        <end position="19"/>
    </location>
</feature>
<organism evidence="2 3">
    <name type="scientific">Protomyces lactucae-debilis</name>
    <dbReference type="NCBI Taxonomy" id="2754530"/>
    <lineage>
        <taxon>Eukaryota</taxon>
        <taxon>Fungi</taxon>
        <taxon>Dikarya</taxon>
        <taxon>Ascomycota</taxon>
        <taxon>Taphrinomycotina</taxon>
        <taxon>Taphrinomycetes</taxon>
        <taxon>Taphrinales</taxon>
        <taxon>Protomycetaceae</taxon>
        <taxon>Protomyces</taxon>
    </lineage>
</organism>
<evidence type="ECO:0000256" key="1">
    <source>
        <dbReference type="SAM" id="SignalP"/>
    </source>
</evidence>
<feature type="chain" id="PRO_5012395371" description="Secreted protein" evidence="1">
    <location>
        <begin position="20"/>
        <end position="173"/>
    </location>
</feature>
<protein>
    <recommendedName>
        <fullName evidence="4">Secreted protein</fullName>
    </recommendedName>
</protein>
<evidence type="ECO:0008006" key="4">
    <source>
        <dbReference type="Google" id="ProtNLM"/>
    </source>
</evidence>
<dbReference type="GeneID" id="63787062"/>
<evidence type="ECO:0000313" key="2">
    <source>
        <dbReference type="EMBL" id="ORY83655.1"/>
    </source>
</evidence>